<proteinExistence type="predicted"/>
<protein>
    <submittedName>
        <fullName evidence="1">Uncharacterized protein</fullName>
    </submittedName>
</protein>
<sequence length="37" mass="4532">MRENSAPFRHTYFKSDEKYQQVNSDYLFQRGVEKKGF</sequence>
<dbReference type="EMBL" id="JAFBFI010000005">
    <property type="protein sequence ID" value="MBM7692229.1"/>
    <property type="molecule type" value="Genomic_DNA"/>
</dbReference>
<evidence type="ECO:0000313" key="2">
    <source>
        <dbReference type="Proteomes" id="UP000823486"/>
    </source>
</evidence>
<comment type="caution">
    <text evidence="1">The sequence shown here is derived from an EMBL/GenBank/DDBJ whole genome shotgun (WGS) entry which is preliminary data.</text>
</comment>
<reference evidence="1 2" key="1">
    <citation type="submission" date="2021-01" db="EMBL/GenBank/DDBJ databases">
        <title>Genomic Encyclopedia of Type Strains, Phase IV (KMG-IV): sequencing the most valuable type-strain genomes for metagenomic binning, comparative biology and taxonomic classification.</title>
        <authorList>
            <person name="Goeker M."/>
        </authorList>
    </citation>
    <scope>NUCLEOTIDE SEQUENCE [LARGE SCALE GENOMIC DNA]</scope>
    <source>
        <strain evidence="1 2">DSM 105482</strain>
    </source>
</reference>
<keyword evidence="2" id="KW-1185">Reference proteome</keyword>
<accession>A0ABS2QGE3</accession>
<name>A0ABS2QGE3_9BACI</name>
<gene>
    <name evidence="1" type="ORF">JOC77_001656</name>
</gene>
<organism evidence="1 2">
    <name type="scientific">Peribacillus deserti</name>
    <dbReference type="NCBI Taxonomy" id="673318"/>
    <lineage>
        <taxon>Bacteria</taxon>
        <taxon>Bacillati</taxon>
        <taxon>Bacillota</taxon>
        <taxon>Bacilli</taxon>
        <taxon>Bacillales</taxon>
        <taxon>Bacillaceae</taxon>
        <taxon>Peribacillus</taxon>
    </lineage>
</organism>
<evidence type="ECO:0000313" key="1">
    <source>
        <dbReference type="EMBL" id="MBM7692229.1"/>
    </source>
</evidence>
<dbReference type="Proteomes" id="UP000823486">
    <property type="component" value="Unassembled WGS sequence"/>
</dbReference>